<accession>A0ABQ4QNA3</accession>
<dbReference type="PANTHER" id="PTHR43155:SF2">
    <property type="entry name" value="CYCLIC DI-GMP PHOSPHODIESTERASE PA4108"/>
    <property type="match status" value="1"/>
</dbReference>
<gene>
    <name evidence="3" type="ORF">AFCDBAGC_4625</name>
</gene>
<proteinExistence type="predicted"/>
<dbReference type="PROSITE" id="PS51832">
    <property type="entry name" value="HD_GYP"/>
    <property type="match status" value="1"/>
</dbReference>
<dbReference type="Pfam" id="PF13487">
    <property type="entry name" value="HD_5"/>
    <property type="match status" value="1"/>
</dbReference>
<evidence type="ECO:0000313" key="4">
    <source>
        <dbReference type="Proteomes" id="UP001055117"/>
    </source>
</evidence>
<evidence type="ECO:0000259" key="2">
    <source>
        <dbReference type="PROSITE" id="PS51832"/>
    </source>
</evidence>
<dbReference type="PROSITE" id="PS51831">
    <property type="entry name" value="HD"/>
    <property type="match status" value="1"/>
</dbReference>
<organism evidence="3 4">
    <name type="scientific">Methylobacterium cerastii</name>
    <dbReference type="NCBI Taxonomy" id="932741"/>
    <lineage>
        <taxon>Bacteria</taxon>
        <taxon>Pseudomonadati</taxon>
        <taxon>Pseudomonadota</taxon>
        <taxon>Alphaproteobacteria</taxon>
        <taxon>Hyphomicrobiales</taxon>
        <taxon>Methylobacteriaceae</taxon>
        <taxon>Methylobacterium</taxon>
    </lineage>
</organism>
<dbReference type="PANTHER" id="PTHR43155">
    <property type="entry name" value="CYCLIC DI-GMP PHOSPHODIESTERASE PA4108-RELATED"/>
    <property type="match status" value="1"/>
</dbReference>
<evidence type="ECO:0008006" key="5">
    <source>
        <dbReference type="Google" id="ProtNLM"/>
    </source>
</evidence>
<dbReference type="SUPFAM" id="SSF109604">
    <property type="entry name" value="HD-domain/PDEase-like"/>
    <property type="match status" value="1"/>
</dbReference>
<dbReference type="InterPro" id="IPR037522">
    <property type="entry name" value="HD_GYP_dom"/>
</dbReference>
<keyword evidence="4" id="KW-1185">Reference proteome</keyword>
<dbReference type="Proteomes" id="UP001055117">
    <property type="component" value="Unassembled WGS sequence"/>
</dbReference>
<sequence length="350" mass="37391">MAQGAPFPAMEDAFVLLITDRPDLRRTLARGIDLVMPCRTVSAWPEGGARPALVVIDLPAAGADAVRADTALTPTLVLERDAARRRPTSPILKTLPAATRREAILADAFAMIEVAIARTRVLDARSAAATTIVSEIFDSAALGAPFQPSEIDRGTEIVLAAVSEVGIGDWLATVWRHDAGVYQHTLGVAGYAAAFGGRVGLSRPDRHRLTKAALLHDIGKARIPVEILNKPGRLTAEEMRLMRRHPEIGAGLLDAQGGFDPAIVEVVRHHHEKLDGTGYPAGLRDGAITDLVRIVAICDVFSALTERRTYRDSVAAPEALATMEGMKGHLDRALMQAFAPVALGRAVELA</sequence>
<dbReference type="InterPro" id="IPR006675">
    <property type="entry name" value="HDIG_dom"/>
</dbReference>
<reference evidence="3 4" key="1">
    <citation type="journal article" date="2021" name="Front. Microbiol.">
        <title>Comprehensive Comparative Genomics and Phenotyping of Methylobacterium Species.</title>
        <authorList>
            <person name="Alessa O."/>
            <person name="Ogura Y."/>
            <person name="Fujitani Y."/>
            <person name="Takami H."/>
            <person name="Hayashi T."/>
            <person name="Sahin N."/>
            <person name="Tani A."/>
        </authorList>
    </citation>
    <scope>NUCLEOTIDE SEQUENCE [LARGE SCALE GENOMIC DNA]</scope>
    <source>
        <strain evidence="3 4">DSM 23679</strain>
    </source>
</reference>
<feature type="domain" description="HD" evidence="1">
    <location>
        <begin position="181"/>
        <end position="304"/>
    </location>
</feature>
<dbReference type="EMBL" id="BPQG01000088">
    <property type="protein sequence ID" value="GJD46741.1"/>
    <property type="molecule type" value="Genomic_DNA"/>
</dbReference>
<dbReference type="NCBIfam" id="TIGR00277">
    <property type="entry name" value="HDIG"/>
    <property type="match status" value="1"/>
</dbReference>
<evidence type="ECO:0000259" key="1">
    <source>
        <dbReference type="PROSITE" id="PS51831"/>
    </source>
</evidence>
<dbReference type="SMART" id="SM00471">
    <property type="entry name" value="HDc"/>
    <property type="match status" value="1"/>
</dbReference>
<evidence type="ECO:0000313" key="3">
    <source>
        <dbReference type="EMBL" id="GJD46741.1"/>
    </source>
</evidence>
<dbReference type="InterPro" id="IPR006674">
    <property type="entry name" value="HD_domain"/>
</dbReference>
<comment type="caution">
    <text evidence="3">The sequence shown here is derived from an EMBL/GenBank/DDBJ whole genome shotgun (WGS) entry which is preliminary data.</text>
</comment>
<feature type="domain" description="HD-GYP" evidence="2">
    <location>
        <begin position="159"/>
        <end position="350"/>
    </location>
</feature>
<dbReference type="Gene3D" id="1.10.3210.10">
    <property type="entry name" value="Hypothetical protein af1432"/>
    <property type="match status" value="1"/>
</dbReference>
<dbReference type="InterPro" id="IPR003607">
    <property type="entry name" value="HD/PDEase_dom"/>
</dbReference>
<protein>
    <recommendedName>
        <fullName evidence="5">Phosphohydrolase</fullName>
    </recommendedName>
</protein>
<dbReference type="RefSeq" id="WP_306422445.1">
    <property type="nucleotide sequence ID" value="NZ_BPQG01000088.1"/>
</dbReference>
<dbReference type="CDD" id="cd00077">
    <property type="entry name" value="HDc"/>
    <property type="match status" value="1"/>
</dbReference>
<name>A0ABQ4QNA3_9HYPH</name>